<dbReference type="CDD" id="cd11386">
    <property type="entry name" value="MCP_signal"/>
    <property type="match status" value="1"/>
</dbReference>
<evidence type="ECO:0000256" key="3">
    <source>
        <dbReference type="ARBA" id="ARBA00029447"/>
    </source>
</evidence>
<dbReference type="Gene3D" id="1.10.287.950">
    <property type="entry name" value="Methyl-accepting chemotaxis protein"/>
    <property type="match status" value="1"/>
</dbReference>
<dbReference type="PROSITE" id="PS50111">
    <property type="entry name" value="CHEMOTAXIS_TRANSDUC_2"/>
    <property type="match status" value="1"/>
</dbReference>
<dbReference type="PANTHER" id="PTHR32089">
    <property type="entry name" value="METHYL-ACCEPTING CHEMOTAXIS PROTEIN MCPB"/>
    <property type="match status" value="1"/>
</dbReference>
<sequence>MGRMSIKWLLMTLGIASIIGAALTIFLLYLQQGRMFGYLESIGSVDSPLLFHLQDVYAQGLQTEQATRNVILNPQDQKAKDNFAAADKKFRKALAAAASLATGDMARQLSGIEPQWNKSHDIKLHLMEMATAGDVSKAVAMLNTEETPLWRIIKKTVLSLITIQQRVAADNLKAIEAGETSVFHMFLAMAIVSVILLSGLIVFLIRGLGRGATAIITYARTIGGGDFSTKPKTGLPREFAQIASSLQEMVHYLETSLGYYQGIVRGIATPYVVVDNEEKLQLTNDSLMTLIEQSGTPEQHYGENVAGFFYGDSTRKTVLATAMTENRNIRKEVVITSRKGNERNVLIDASPLYNTINGQLMGSLCVYSDFTELRHGEAAMLAQTGRMRETAREAQAIADSLAREIEDLTQRVNMVESGAMQQKDRIGETASAMDAMTEAVTEVAQNASAADALAETAKEKAETGAGMVAGVVEAIRNVNKLADELRRDMDELGGQAEGIGKIMGVIADIADQTNLLALNAAIEAARAGEAGRGFAVVADEVRKLAEKTMAATKDVAGFITTMQQSTRKNIEKTEQTSVAIQDGTKKANDSGEMLQEIVGIVVKTSDQIRSMATAAEEQSATSEEIRRATEEINRIAVDTLEAMAASAKAVAELGGQARSLESVVSGLESGQEAIMA</sequence>
<feature type="transmembrane region" description="Helical" evidence="6">
    <location>
        <begin position="6"/>
        <end position="30"/>
    </location>
</feature>
<evidence type="ECO:0000313" key="9">
    <source>
        <dbReference type="EMBL" id="EFL51435.1"/>
    </source>
</evidence>
<dbReference type="GO" id="GO:0006935">
    <property type="term" value="P:chemotaxis"/>
    <property type="evidence" value="ECO:0007669"/>
    <property type="project" value="UniProtKB-ARBA"/>
</dbReference>
<evidence type="ECO:0000256" key="1">
    <source>
        <dbReference type="ARBA" id="ARBA00004370"/>
    </source>
</evidence>
<dbReference type="AlphaFoldDB" id="E1JW75"/>
<dbReference type="eggNOG" id="COG0840">
    <property type="taxonomic scope" value="Bacteria"/>
</dbReference>
<dbReference type="OrthoDB" id="9816383at2"/>
<dbReference type="EMBL" id="AECZ01000010">
    <property type="protein sequence ID" value="EFL51435.1"/>
    <property type="molecule type" value="Genomic_DNA"/>
</dbReference>
<dbReference type="PANTHER" id="PTHR32089:SF112">
    <property type="entry name" value="LYSOZYME-LIKE PROTEIN-RELATED"/>
    <property type="match status" value="1"/>
</dbReference>
<dbReference type="Proteomes" id="UP000006250">
    <property type="component" value="Unassembled WGS sequence"/>
</dbReference>
<dbReference type="Gene3D" id="6.10.340.10">
    <property type="match status" value="1"/>
</dbReference>
<evidence type="ECO:0000259" key="7">
    <source>
        <dbReference type="PROSITE" id="PS50111"/>
    </source>
</evidence>
<dbReference type="InterPro" id="IPR004089">
    <property type="entry name" value="MCPsignal_dom"/>
</dbReference>
<dbReference type="PROSITE" id="PS50885">
    <property type="entry name" value="HAMP"/>
    <property type="match status" value="1"/>
</dbReference>
<dbReference type="Gene3D" id="3.30.450.20">
    <property type="entry name" value="PAS domain"/>
    <property type="match status" value="1"/>
</dbReference>
<dbReference type="GO" id="GO:0016020">
    <property type="term" value="C:membrane"/>
    <property type="evidence" value="ECO:0007669"/>
    <property type="project" value="UniProtKB-SubCell"/>
</dbReference>
<dbReference type="InterPro" id="IPR035965">
    <property type="entry name" value="PAS-like_dom_sf"/>
</dbReference>
<evidence type="ECO:0000313" key="10">
    <source>
        <dbReference type="Proteomes" id="UP000006250"/>
    </source>
</evidence>
<dbReference type="SUPFAM" id="SSF55785">
    <property type="entry name" value="PYP-like sensor domain (PAS domain)"/>
    <property type="match status" value="1"/>
</dbReference>
<feature type="domain" description="Methyl-accepting transducer" evidence="7">
    <location>
        <begin position="397"/>
        <end position="633"/>
    </location>
</feature>
<protein>
    <submittedName>
        <fullName evidence="9">Methyl-accepting chemotaxis sensory transducer</fullName>
    </submittedName>
</protein>
<proteinExistence type="inferred from homology"/>
<feature type="domain" description="HAMP" evidence="8">
    <location>
        <begin position="206"/>
        <end position="258"/>
    </location>
</feature>
<evidence type="ECO:0000259" key="8">
    <source>
        <dbReference type="PROSITE" id="PS50885"/>
    </source>
</evidence>
<evidence type="ECO:0000256" key="4">
    <source>
        <dbReference type="PROSITE-ProRule" id="PRU00284"/>
    </source>
</evidence>
<dbReference type="STRING" id="596151.DesfrDRAFT_1874"/>
<gene>
    <name evidence="9" type="ORF">DesfrDRAFT_1874</name>
</gene>
<dbReference type="SMART" id="SM00304">
    <property type="entry name" value="HAMP"/>
    <property type="match status" value="2"/>
</dbReference>
<keyword evidence="6" id="KW-1133">Transmembrane helix</keyword>
<dbReference type="SMART" id="SM00283">
    <property type="entry name" value="MA"/>
    <property type="match status" value="1"/>
</dbReference>
<dbReference type="GO" id="GO:0007165">
    <property type="term" value="P:signal transduction"/>
    <property type="evidence" value="ECO:0007669"/>
    <property type="project" value="UniProtKB-KW"/>
</dbReference>
<evidence type="ECO:0000256" key="6">
    <source>
        <dbReference type="SAM" id="Phobius"/>
    </source>
</evidence>
<comment type="subcellular location">
    <subcellularLocation>
        <location evidence="1">Membrane</location>
    </subcellularLocation>
</comment>
<keyword evidence="5" id="KW-0175">Coiled coil</keyword>
<keyword evidence="6" id="KW-0812">Transmembrane</keyword>
<feature type="coiled-coil region" evidence="5">
    <location>
        <begin position="391"/>
        <end position="418"/>
    </location>
</feature>
<dbReference type="Pfam" id="PF00015">
    <property type="entry name" value="MCPsignal"/>
    <property type="match status" value="1"/>
</dbReference>
<name>E1JW75_SOLFR</name>
<keyword evidence="2 4" id="KW-0807">Transducer</keyword>
<comment type="caution">
    <text evidence="9">The sequence shown here is derived from an EMBL/GenBank/DDBJ whole genome shotgun (WGS) entry which is preliminary data.</text>
</comment>
<dbReference type="SUPFAM" id="SSF58104">
    <property type="entry name" value="Methyl-accepting chemotaxis protein (MCP) signaling domain"/>
    <property type="match status" value="1"/>
</dbReference>
<organism evidence="9 10">
    <name type="scientific">Solidesulfovibrio fructosivorans JJ]</name>
    <dbReference type="NCBI Taxonomy" id="596151"/>
    <lineage>
        <taxon>Bacteria</taxon>
        <taxon>Pseudomonadati</taxon>
        <taxon>Thermodesulfobacteriota</taxon>
        <taxon>Desulfovibrionia</taxon>
        <taxon>Desulfovibrionales</taxon>
        <taxon>Desulfovibrionaceae</taxon>
        <taxon>Solidesulfovibrio</taxon>
    </lineage>
</organism>
<reference evidence="9 10" key="1">
    <citation type="submission" date="2010-08" db="EMBL/GenBank/DDBJ databases">
        <title>The draft genome of Desulfovibrio fructosovorans JJ.</title>
        <authorList>
            <consortium name="US DOE Joint Genome Institute (JGI-PGF)"/>
            <person name="Lucas S."/>
            <person name="Copeland A."/>
            <person name="Lapidus A."/>
            <person name="Cheng J.-F."/>
            <person name="Bruce D."/>
            <person name="Goodwin L."/>
            <person name="Pitluck S."/>
            <person name="Land M.L."/>
            <person name="Hauser L."/>
            <person name="Chang Y.-J."/>
            <person name="Jeffries C."/>
            <person name="Wall J.D."/>
            <person name="Stahl D.A."/>
            <person name="Arkin A.P."/>
            <person name="Dehal P."/>
            <person name="Stolyar S.M."/>
            <person name="Hazen T.C."/>
            <person name="Woyke T.J."/>
        </authorList>
    </citation>
    <scope>NUCLEOTIDE SEQUENCE [LARGE SCALE GENOMIC DNA]</scope>
    <source>
        <strain evidence="9 10">JJ</strain>
    </source>
</reference>
<keyword evidence="6" id="KW-0472">Membrane</keyword>
<dbReference type="FunFam" id="1.10.287.950:FF:000001">
    <property type="entry name" value="Methyl-accepting chemotaxis sensory transducer"/>
    <property type="match status" value="1"/>
</dbReference>
<evidence type="ECO:0000256" key="2">
    <source>
        <dbReference type="ARBA" id="ARBA00023224"/>
    </source>
</evidence>
<evidence type="ECO:0000256" key="5">
    <source>
        <dbReference type="SAM" id="Coils"/>
    </source>
</evidence>
<comment type="similarity">
    <text evidence="3">Belongs to the methyl-accepting chemotaxis (MCP) protein family.</text>
</comment>
<dbReference type="InterPro" id="IPR003660">
    <property type="entry name" value="HAMP_dom"/>
</dbReference>
<feature type="transmembrane region" description="Helical" evidence="6">
    <location>
        <begin position="182"/>
        <end position="205"/>
    </location>
</feature>
<keyword evidence="10" id="KW-1185">Reference proteome</keyword>
<accession>E1JW75</accession>